<dbReference type="Proteomes" id="UP000722336">
    <property type="component" value="Unassembled WGS sequence"/>
</dbReference>
<organism evidence="1 2">
    <name type="scientific">Pacificimonas pallii</name>
    <dbReference type="NCBI Taxonomy" id="2827236"/>
    <lineage>
        <taxon>Bacteria</taxon>
        <taxon>Pseudomonadati</taxon>
        <taxon>Pseudomonadota</taxon>
        <taxon>Alphaproteobacteria</taxon>
        <taxon>Sphingomonadales</taxon>
        <taxon>Sphingosinicellaceae</taxon>
        <taxon>Pacificimonas</taxon>
    </lineage>
</organism>
<comment type="caution">
    <text evidence="1">The sequence shown here is derived from an EMBL/GenBank/DDBJ whole genome shotgun (WGS) entry which is preliminary data.</text>
</comment>
<accession>A0ABS6SDE6</accession>
<reference evidence="1 2" key="1">
    <citation type="submission" date="2021-04" db="EMBL/GenBank/DDBJ databases">
        <authorList>
            <person name="Pira H."/>
            <person name="Risdian C."/>
            <person name="Wink J."/>
        </authorList>
    </citation>
    <scope>NUCLEOTIDE SEQUENCE [LARGE SCALE GENOMIC DNA]</scope>
    <source>
        <strain evidence="1 2">WHA3</strain>
    </source>
</reference>
<dbReference type="EMBL" id="JAGSPA010000001">
    <property type="protein sequence ID" value="MBV7255872.1"/>
    <property type="molecule type" value="Genomic_DNA"/>
</dbReference>
<gene>
    <name evidence="1" type="ORF">KCG44_03635</name>
</gene>
<name>A0ABS6SDE6_9SPHN</name>
<evidence type="ECO:0000313" key="2">
    <source>
        <dbReference type="Proteomes" id="UP000722336"/>
    </source>
</evidence>
<proteinExistence type="predicted"/>
<protein>
    <submittedName>
        <fullName evidence="1">Uncharacterized protein</fullName>
    </submittedName>
</protein>
<evidence type="ECO:0000313" key="1">
    <source>
        <dbReference type="EMBL" id="MBV7255872.1"/>
    </source>
</evidence>
<sequence>MSAGKNRPSREDVLDALAVEPQHNRSTIERYLQDYPEYANELIDLARELSRSSESDPGPLTASESRLIDDAWRGFAPLETKAATDPLAVLSVDQSRHLAKTLDVPRQVITAFKERRVDVETVPRPFLSKFADAIQLAAATLTQSLSVSSDSGLARSYKSDAKPQIANKVSFEQLLIDAGVPDARRAELMDPDD</sequence>
<dbReference type="RefSeq" id="WP_218444265.1">
    <property type="nucleotide sequence ID" value="NZ_JAGSPA010000001.1"/>
</dbReference>
<keyword evidence="2" id="KW-1185">Reference proteome</keyword>